<dbReference type="GO" id="GO:0005615">
    <property type="term" value="C:extracellular space"/>
    <property type="evidence" value="ECO:0007669"/>
    <property type="project" value="TreeGrafter"/>
</dbReference>
<accession>A0A6J3GNS2</accession>
<dbReference type="Gene3D" id="4.10.75.10">
    <property type="entry name" value="Elafin-like"/>
    <property type="match status" value="1"/>
</dbReference>
<gene>
    <name evidence="5" type="primary">LOC116540233</name>
</gene>
<feature type="chain" id="PRO_5027062928" evidence="2">
    <location>
        <begin position="22"/>
        <end position="127"/>
    </location>
</feature>
<dbReference type="InterPro" id="IPR036645">
    <property type="entry name" value="Elafin-like_sf"/>
</dbReference>
<dbReference type="GeneID" id="116540233"/>
<dbReference type="FunFam" id="4.10.75.10:FF:000004">
    <property type="entry name" value="WAP four-disulfide core domain 6A"/>
    <property type="match status" value="1"/>
</dbReference>
<dbReference type="SUPFAM" id="SSF57256">
    <property type="entry name" value="Elafin-like"/>
    <property type="match status" value="1"/>
</dbReference>
<evidence type="ECO:0000256" key="2">
    <source>
        <dbReference type="SAM" id="SignalP"/>
    </source>
</evidence>
<dbReference type="SMART" id="SM00217">
    <property type="entry name" value="WAP"/>
    <property type="match status" value="1"/>
</dbReference>
<reference evidence="5" key="1">
    <citation type="submission" date="2025-08" db="UniProtKB">
        <authorList>
            <consortium name="RefSeq"/>
        </authorList>
    </citation>
    <scope>IDENTIFICATION</scope>
    <source>
        <tissue evidence="5">Blood</tissue>
    </source>
</reference>
<keyword evidence="2" id="KW-0732">Signal</keyword>
<protein>
    <submittedName>
        <fullName evidence="5">Eppin isoform X3</fullName>
    </submittedName>
</protein>
<dbReference type="InterPro" id="IPR008197">
    <property type="entry name" value="WAP_dom"/>
</dbReference>
<proteinExistence type="predicted"/>
<evidence type="ECO:0000313" key="5">
    <source>
        <dbReference type="RefSeq" id="XP_032119536.1"/>
    </source>
</evidence>
<feature type="signal peptide" evidence="2">
    <location>
        <begin position="1"/>
        <end position="21"/>
    </location>
</feature>
<dbReference type="PROSITE" id="PS51390">
    <property type="entry name" value="WAP"/>
    <property type="match status" value="1"/>
</dbReference>
<dbReference type="GO" id="GO:0030414">
    <property type="term" value="F:peptidase inhibitor activity"/>
    <property type="evidence" value="ECO:0007669"/>
    <property type="project" value="InterPro"/>
</dbReference>
<feature type="domain" description="WAP" evidence="3">
    <location>
        <begin position="26"/>
        <end position="73"/>
    </location>
</feature>
<evidence type="ECO:0000256" key="1">
    <source>
        <dbReference type="ARBA" id="ARBA00023157"/>
    </source>
</evidence>
<dbReference type="Pfam" id="PF00095">
    <property type="entry name" value="WAP"/>
    <property type="match status" value="1"/>
</dbReference>
<organism evidence="4 5">
    <name type="scientific">Sapajus apella</name>
    <name type="common">Brown-capped capuchin</name>
    <name type="synonym">Cebus apella</name>
    <dbReference type="NCBI Taxonomy" id="9515"/>
    <lineage>
        <taxon>Eukaryota</taxon>
        <taxon>Metazoa</taxon>
        <taxon>Chordata</taxon>
        <taxon>Craniata</taxon>
        <taxon>Vertebrata</taxon>
        <taxon>Euteleostomi</taxon>
        <taxon>Mammalia</taxon>
        <taxon>Eutheria</taxon>
        <taxon>Euarchontoglires</taxon>
        <taxon>Primates</taxon>
        <taxon>Haplorrhini</taxon>
        <taxon>Platyrrhini</taxon>
        <taxon>Cebidae</taxon>
        <taxon>Cebinae</taxon>
        <taxon>Sapajus</taxon>
    </lineage>
</organism>
<keyword evidence="1" id="KW-1015">Disulfide bond</keyword>
<sequence>MGSSGLLSLLVLFIFLVNVQGPGLTDWLFAKRCPRIKEECAFKERDVCTKDRQCQDNKKCCVFSCGKKCFDVTQVSLQMYAKCQRKLVPAWLFSVVGGMTRKMILAPSLSMAAARETITTSNPKPTA</sequence>
<evidence type="ECO:0000313" key="4">
    <source>
        <dbReference type="Proteomes" id="UP000504640"/>
    </source>
</evidence>
<dbReference type="RefSeq" id="XP_032119536.1">
    <property type="nucleotide sequence ID" value="XM_032263645.1"/>
</dbReference>
<dbReference type="AlphaFoldDB" id="A0A6J3GNS2"/>
<dbReference type="InterPro" id="IPR051388">
    <property type="entry name" value="Serpin_venom_toxin"/>
</dbReference>
<dbReference type="Proteomes" id="UP000504640">
    <property type="component" value="Unplaced"/>
</dbReference>
<dbReference type="PANTHER" id="PTHR46751">
    <property type="entry name" value="EPPIN"/>
    <property type="match status" value="1"/>
</dbReference>
<dbReference type="PANTHER" id="PTHR46751:SF2">
    <property type="entry name" value="EPPIN"/>
    <property type="match status" value="1"/>
</dbReference>
<evidence type="ECO:0000259" key="3">
    <source>
        <dbReference type="PROSITE" id="PS51390"/>
    </source>
</evidence>
<keyword evidence="4" id="KW-1185">Reference proteome</keyword>
<name>A0A6J3GNS2_SAPAP</name>